<keyword evidence="2" id="KW-1185">Reference proteome</keyword>
<dbReference type="Proteomes" id="UP001235939">
    <property type="component" value="Chromosome 16"/>
</dbReference>
<accession>A0ABY6LC96</accession>
<protein>
    <submittedName>
        <fullName evidence="1">SETMAR</fullName>
    </submittedName>
</protein>
<dbReference type="PANTHER" id="PTHR46060">
    <property type="entry name" value="MARINER MOS1 TRANSPOSASE-LIKE PROTEIN"/>
    <property type="match status" value="1"/>
</dbReference>
<organism evidence="1 2">
    <name type="scientific">Cordylochernes scorpioides</name>
    <dbReference type="NCBI Taxonomy" id="51811"/>
    <lineage>
        <taxon>Eukaryota</taxon>
        <taxon>Metazoa</taxon>
        <taxon>Ecdysozoa</taxon>
        <taxon>Arthropoda</taxon>
        <taxon>Chelicerata</taxon>
        <taxon>Arachnida</taxon>
        <taxon>Pseudoscorpiones</taxon>
        <taxon>Cheliferoidea</taxon>
        <taxon>Chernetidae</taxon>
        <taxon>Cordylochernes</taxon>
    </lineage>
</organism>
<gene>
    <name evidence="1" type="ORF">LAZ67_16002329</name>
</gene>
<sequence>MVDEVDLAATNKGTRRRLDIPWKERLKIMFEVQHPILEKRFCENKKLTVLSSLTSSCPTPDHQPADSAWEKGAISERNIRRWFVKFRNGDTSLRHKEGCGRPLVVDDDHLMSIIEAERNKASREVAEELNANRSTVKRVGKVKISTNGAPYKLSENQK</sequence>
<proteinExistence type="predicted"/>
<dbReference type="PANTHER" id="PTHR46060:SF2">
    <property type="entry name" value="HISTONE-LYSINE N-METHYLTRANSFERASE SETMAR"/>
    <property type="match status" value="1"/>
</dbReference>
<dbReference type="EMBL" id="CP092878">
    <property type="protein sequence ID" value="UYV78668.1"/>
    <property type="molecule type" value="Genomic_DNA"/>
</dbReference>
<evidence type="ECO:0000313" key="1">
    <source>
        <dbReference type="EMBL" id="UYV78668.1"/>
    </source>
</evidence>
<reference evidence="1 2" key="1">
    <citation type="submission" date="2022-01" db="EMBL/GenBank/DDBJ databases">
        <title>A chromosomal length assembly of Cordylochernes scorpioides.</title>
        <authorList>
            <person name="Zeh D."/>
            <person name="Zeh J."/>
        </authorList>
    </citation>
    <scope>NUCLEOTIDE SEQUENCE [LARGE SCALE GENOMIC DNA]</scope>
    <source>
        <strain evidence="1">IN4F17</strain>
        <tissue evidence="1">Whole Body</tissue>
    </source>
</reference>
<name>A0ABY6LC96_9ARAC</name>
<dbReference type="InterPro" id="IPR052709">
    <property type="entry name" value="Transposase-MT_Hybrid"/>
</dbReference>
<evidence type="ECO:0000313" key="2">
    <source>
        <dbReference type="Proteomes" id="UP001235939"/>
    </source>
</evidence>